<proteinExistence type="predicted"/>
<organism evidence="1 2">
    <name type="scientific">Mucilaginibacter myungsuensis</name>
    <dbReference type="NCBI Taxonomy" id="649104"/>
    <lineage>
        <taxon>Bacteria</taxon>
        <taxon>Pseudomonadati</taxon>
        <taxon>Bacteroidota</taxon>
        <taxon>Sphingobacteriia</taxon>
        <taxon>Sphingobacteriales</taxon>
        <taxon>Sphingobacteriaceae</taxon>
        <taxon>Mucilaginibacter</taxon>
    </lineage>
</organism>
<evidence type="ECO:0008006" key="3">
    <source>
        <dbReference type="Google" id="ProtNLM"/>
    </source>
</evidence>
<dbReference type="EMBL" id="JADFFL010000010">
    <property type="protein sequence ID" value="MBE9664253.1"/>
    <property type="molecule type" value="Genomic_DNA"/>
</dbReference>
<keyword evidence="2" id="KW-1185">Reference proteome</keyword>
<evidence type="ECO:0000313" key="2">
    <source>
        <dbReference type="Proteomes" id="UP000622475"/>
    </source>
</evidence>
<gene>
    <name evidence="1" type="ORF">IRJ16_20400</name>
</gene>
<dbReference type="RefSeq" id="WP_194113497.1">
    <property type="nucleotide sequence ID" value="NZ_JADFFL010000010.1"/>
</dbReference>
<name>A0A929L263_9SPHI</name>
<reference evidence="1" key="1">
    <citation type="submission" date="2020-10" db="EMBL/GenBank/DDBJ databases">
        <title>Mucilaginibacter mali sp. nov., isolated from rhizosphere soil of apple orchard.</title>
        <authorList>
            <person name="Lee J.-S."/>
            <person name="Kim H.S."/>
            <person name="Kim J.-S."/>
        </authorList>
    </citation>
    <scope>NUCLEOTIDE SEQUENCE</scope>
    <source>
        <strain evidence="1">KCTC 22746</strain>
    </source>
</reference>
<comment type="caution">
    <text evidence="1">The sequence shown here is derived from an EMBL/GenBank/DDBJ whole genome shotgun (WGS) entry which is preliminary data.</text>
</comment>
<protein>
    <recommendedName>
        <fullName evidence="3">LTXXQ motif family protein</fullName>
    </recommendedName>
</protein>
<dbReference type="AlphaFoldDB" id="A0A929L263"/>
<dbReference type="Proteomes" id="UP000622475">
    <property type="component" value="Unassembled WGS sequence"/>
</dbReference>
<accession>A0A929L263</accession>
<evidence type="ECO:0000313" key="1">
    <source>
        <dbReference type="EMBL" id="MBE9664253.1"/>
    </source>
</evidence>
<sequence>MKTLQKHIIILTVILLSAGLKGYAQNLQPPSFRAGSNKTVVQPNKKATVPHVNKKILEIKKEYMSRQLGLTPEQATRFFAKLDEYQEDHNSITQLMLENTEKKDKDFFQKDAKLNQQLISIKTHYYEEFLKIMPAEKAANVFRLEQQFNLEVMRVRQGKDKDPQD</sequence>